<dbReference type="InterPro" id="IPR021897">
    <property type="entry name" value="FAP206"/>
</dbReference>
<keyword evidence="6" id="KW-0969">Cilium</keyword>
<organism evidence="10 11">
    <name type="scientific">Trypanosoma conorhini</name>
    <dbReference type="NCBI Taxonomy" id="83891"/>
    <lineage>
        <taxon>Eukaryota</taxon>
        <taxon>Discoba</taxon>
        <taxon>Euglenozoa</taxon>
        <taxon>Kinetoplastea</taxon>
        <taxon>Metakinetoplastina</taxon>
        <taxon>Trypanosomatida</taxon>
        <taxon>Trypanosomatidae</taxon>
        <taxon>Trypanosoma</taxon>
    </lineage>
</organism>
<evidence type="ECO:0000256" key="1">
    <source>
        <dbReference type="ARBA" id="ARBA00004430"/>
    </source>
</evidence>
<dbReference type="GO" id="GO:0005930">
    <property type="term" value="C:axoneme"/>
    <property type="evidence" value="ECO:0007669"/>
    <property type="project" value="UniProtKB-SubCell"/>
</dbReference>
<feature type="region of interest" description="Disordered" evidence="9">
    <location>
        <begin position="588"/>
        <end position="608"/>
    </location>
</feature>
<keyword evidence="4" id="KW-0963">Cytoplasm</keyword>
<dbReference type="GeneID" id="40317098"/>
<accession>A0A422PVA4</accession>
<dbReference type="EMBL" id="MKKU01000156">
    <property type="protein sequence ID" value="RNF21437.1"/>
    <property type="molecule type" value="Genomic_DNA"/>
</dbReference>
<keyword evidence="8" id="KW-0966">Cell projection</keyword>
<keyword evidence="5" id="KW-0970">Cilium biogenesis/degradation</keyword>
<dbReference type="RefSeq" id="XP_029229540.1">
    <property type="nucleotide sequence ID" value="XM_029370405.1"/>
</dbReference>
<gene>
    <name evidence="10" type="ORF">Tco025E_03487</name>
</gene>
<evidence type="ECO:0000256" key="2">
    <source>
        <dbReference type="ARBA" id="ARBA00010500"/>
    </source>
</evidence>
<keyword evidence="7" id="KW-0206">Cytoskeleton</keyword>
<evidence type="ECO:0000256" key="7">
    <source>
        <dbReference type="ARBA" id="ARBA00023212"/>
    </source>
</evidence>
<dbReference type="PANTHER" id="PTHR21442">
    <property type="entry name" value="CILIA- AND FLAGELLA-ASSOCIATED PROTEIN 206"/>
    <property type="match status" value="1"/>
</dbReference>
<dbReference type="OrthoDB" id="10251073at2759"/>
<evidence type="ECO:0000256" key="8">
    <source>
        <dbReference type="ARBA" id="ARBA00023273"/>
    </source>
</evidence>
<dbReference type="Proteomes" id="UP000284403">
    <property type="component" value="Unassembled WGS sequence"/>
</dbReference>
<protein>
    <recommendedName>
        <fullName evidence="3">Cilia- and flagella-associated protein 206</fullName>
    </recommendedName>
</protein>
<dbReference type="AlphaFoldDB" id="A0A422PVA4"/>
<reference evidence="10 11" key="1">
    <citation type="journal article" date="2018" name="BMC Genomics">
        <title>Genomic comparison of Trypanosoma conorhini and Trypanosoma rangeli to Trypanosoma cruzi strains of high and low virulence.</title>
        <authorList>
            <person name="Bradwell K.R."/>
            <person name="Koparde V.N."/>
            <person name="Matveyev A.V."/>
            <person name="Serrano M.G."/>
            <person name="Alves J.M."/>
            <person name="Parikh H."/>
            <person name="Huang B."/>
            <person name="Lee V."/>
            <person name="Espinosa-Alvarez O."/>
            <person name="Ortiz P.A."/>
            <person name="Costa-Martins A.G."/>
            <person name="Teixeira M.M."/>
            <person name="Buck G.A."/>
        </authorList>
    </citation>
    <scope>NUCLEOTIDE SEQUENCE [LARGE SCALE GENOMIC DNA]</scope>
    <source>
        <strain evidence="10 11">025E</strain>
    </source>
</reference>
<evidence type="ECO:0000256" key="5">
    <source>
        <dbReference type="ARBA" id="ARBA00022794"/>
    </source>
</evidence>
<feature type="compositionally biased region" description="Basic and acidic residues" evidence="9">
    <location>
        <begin position="588"/>
        <end position="600"/>
    </location>
</feature>
<comment type="caution">
    <text evidence="10">The sequence shown here is derived from an EMBL/GenBank/DDBJ whole genome shotgun (WGS) entry which is preliminary data.</text>
</comment>
<evidence type="ECO:0000256" key="6">
    <source>
        <dbReference type="ARBA" id="ARBA00023069"/>
    </source>
</evidence>
<dbReference type="PANTHER" id="PTHR21442:SF0">
    <property type="entry name" value="CILIA- AND FLAGELLA-ASSOCIATED PROTEIN 206"/>
    <property type="match status" value="1"/>
</dbReference>
<evidence type="ECO:0000313" key="11">
    <source>
        <dbReference type="Proteomes" id="UP000284403"/>
    </source>
</evidence>
<dbReference type="GO" id="GO:0030030">
    <property type="term" value="P:cell projection organization"/>
    <property type="evidence" value="ECO:0007669"/>
    <property type="project" value="UniProtKB-KW"/>
</dbReference>
<evidence type="ECO:0000313" key="10">
    <source>
        <dbReference type="EMBL" id="RNF21437.1"/>
    </source>
</evidence>
<evidence type="ECO:0000256" key="3">
    <source>
        <dbReference type="ARBA" id="ARBA00021602"/>
    </source>
</evidence>
<comment type="subcellular location">
    <subcellularLocation>
        <location evidence="1">Cytoplasm</location>
        <location evidence="1">Cytoskeleton</location>
        <location evidence="1">Cilium axoneme</location>
    </subcellularLocation>
</comment>
<keyword evidence="11" id="KW-1185">Reference proteome</keyword>
<dbReference type="GO" id="GO:0003356">
    <property type="term" value="P:regulation of cilium beat frequency"/>
    <property type="evidence" value="ECO:0007669"/>
    <property type="project" value="TreeGrafter"/>
</dbReference>
<name>A0A422PVA4_9TRYP</name>
<evidence type="ECO:0000256" key="9">
    <source>
        <dbReference type="SAM" id="MobiDB-lite"/>
    </source>
</evidence>
<proteinExistence type="inferred from homology"/>
<dbReference type="GO" id="GO:0036064">
    <property type="term" value="C:ciliary basal body"/>
    <property type="evidence" value="ECO:0007669"/>
    <property type="project" value="TreeGrafter"/>
</dbReference>
<dbReference type="Pfam" id="PF12018">
    <property type="entry name" value="FAP206"/>
    <property type="match status" value="1"/>
</dbReference>
<sequence>MNVVPALAKEIVRRLRSRTDEATALSVTEELAAFVVRLSLFNSPDTDEKGNVAAAPEAIESMAEKISSYLAACSPHVLATLSLQCQTAALRGSFASKRRNEQVKQEAVTLRLLGSLCENSTRMPEEILSEIAFFILHRYRQLNATQGKVGPRKETAAVLNAVLPRSQVRAFANQTAEEKKRQLEELRRIVWGIRLYNKVEGRTAGIGLLALRETAEKSLNELGSRISEELHSAATVCSDYVKFLRSPSAPVGNPARQAICEEYHRQLQFLLNLRTAREQLDALSARIHTDFLPAYDKALAELQAVLGVGSMRSDGVTLRSRVPKRTVYPKFIALAEAYEEAEQSLDGFEEIQALLDVSLSLGKLQDTSLPPTILAETVTASKETTADRAAIAAAVATAAAPQGAQVLLQYAKDASELAQHSASRAMNGLCLVSLVEDGICVEGRTSEADDAFAGFVVCSPPDSARGDWYAFCSEYALRRFVGAPLRFIEGAQHLVQEDLVLAGLLDLLRQLPRELYIKGTRTYEPRGSLVAAAERHDACTQTGQRDPYMDHNYRWNEWDLRRQALKLVNLLDMRTHSTQTIASHFRRDNTTQVRPPRDDATQTMQDAAVQPPRTAQYLKGLRGTQTSAIETVQRAFLY</sequence>
<evidence type="ECO:0000256" key="4">
    <source>
        <dbReference type="ARBA" id="ARBA00022490"/>
    </source>
</evidence>
<comment type="similarity">
    <text evidence="2">Belongs to the CFAP206 family.</text>
</comment>